<gene>
    <name evidence="6" type="ORF">ESCO_002401</name>
</gene>
<evidence type="ECO:0000256" key="3">
    <source>
        <dbReference type="ARBA" id="ARBA00022614"/>
    </source>
</evidence>
<dbReference type="Pfam" id="PF00560">
    <property type="entry name" value="LRR_1"/>
    <property type="match status" value="1"/>
</dbReference>
<dbReference type="FunFam" id="3.80.10.10:FF:000273">
    <property type="entry name" value="Leucine Rich Repeat domain protein"/>
    <property type="match status" value="1"/>
</dbReference>
<feature type="compositionally biased region" description="Basic residues" evidence="5">
    <location>
        <begin position="202"/>
        <end position="214"/>
    </location>
</feature>
<dbReference type="GO" id="GO:0005737">
    <property type="term" value="C:cytoplasm"/>
    <property type="evidence" value="ECO:0007669"/>
    <property type="project" value="UniProtKB-SubCell"/>
</dbReference>
<dbReference type="PANTHER" id="PTHR15454">
    <property type="entry name" value="NISCHARIN RELATED"/>
    <property type="match status" value="1"/>
</dbReference>
<proteinExistence type="predicted"/>
<dbReference type="SUPFAM" id="SSF52075">
    <property type="entry name" value="Outer arm dynein light chain 1"/>
    <property type="match status" value="1"/>
</dbReference>
<evidence type="ECO:0000256" key="5">
    <source>
        <dbReference type="SAM" id="MobiDB-lite"/>
    </source>
</evidence>
<keyword evidence="2" id="KW-0963">Cytoplasm</keyword>
<accession>A0A0M9VSR3</accession>
<dbReference type="InterPro" id="IPR001611">
    <property type="entry name" value="Leu-rich_rpt"/>
</dbReference>
<dbReference type="OrthoDB" id="676979at2759"/>
<comment type="caution">
    <text evidence="6">The sequence shown here is derived from an EMBL/GenBank/DDBJ whole genome shotgun (WGS) entry which is preliminary data.</text>
</comment>
<keyword evidence="4" id="KW-0677">Repeat</keyword>
<dbReference type="AlphaFoldDB" id="A0A0M9VSR3"/>
<feature type="compositionally biased region" description="Polar residues" evidence="5">
    <location>
        <begin position="183"/>
        <end position="201"/>
    </location>
</feature>
<comment type="subcellular location">
    <subcellularLocation>
        <location evidence="1">Cytoplasm</location>
    </subcellularLocation>
</comment>
<dbReference type="Gene3D" id="3.80.10.10">
    <property type="entry name" value="Ribonuclease Inhibitor"/>
    <property type="match status" value="2"/>
</dbReference>
<feature type="compositionally biased region" description="Basic and acidic residues" evidence="5">
    <location>
        <begin position="164"/>
        <end position="174"/>
    </location>
</feature>
<reference evidence="6 7" key="1">
    <citation type="submission" date="2015-07" db="EMBL/GenBank/DDBJ databases">
        <title>The genome of the fungus Escovopsis weberi, a specialized disease agent of ant agriculture.</title>
        <authorList>
            <person name="de Man T.J."/>
            <person name="Stajich J.E."/>
            <person name="Kubicek C.P."/>
            <person name="Chenthamara K."/>
            <person name="Atanasova L."/>
            <person name="Druzhinina I.S."/>
            <person name="Birnbaum S."/>
            <person name="Barribeau S.M."/>
            <person name="Teiling C."/>
            <person name="Suen G."/>
            <person name="Currie C."/>
            <person name="Gerardo N.M."/>
        </authorList>
    </citation>
    <scope>NUCLEOTIDE SEQUENCE [LARGE SCALE GENOMIC DNA]</scope>
</reference>
<evidence type="ECO:0000313" key="6">
    <source>
        <dbReference type="EMBL" id="KOS17993.1"/>
    </source>
</evidence>
<dbReference type="PROSITE" id="PS51450">
    <property type="entry name" value="LRR"/>
    <property type="match status" value="3"/>
</dbReference>
<evidence type="ECO:0000256" key="2">
    <source>
        <dbReference type="ARBA" id="ARBA00022490"/>
    </source>
</evidence>
<evidence type="ECO:0000256" key="1">
    <source>
        <dbReference type="ARBA" id="ARBA00004496"/>
    </source>
</evidence>
<organism evidence="6 7">
    <name type="scientific">Escovopsis weberi</name>
    <dbReference type="NCBI Taxonomy" id="150374"/>
    <lineage>
        <taxon>Eukaryota</taxon>
        <taxon>Fungi</taxon>
        <taxon>Dikarya</taxon>
        <taxon>Ascomycota</taxon>
        <taxon>Pezizomycotina</taxon>
        <taxon>Sordariomycetes</taxon>
        <taxon>Hypocreomycetidae</taxon>
        <taxon>Hypocreales</taxon>
        <taxon>Hypocreaceae</taxon>
        <taxon>Escovopsis</taxon>
    </lineage>
</organism>
<evidence type="ECO:0000256" key="4">
    <source>
        <dbReference type="ARBA" id="ARBA00022737"/>
    </source>
</evidence>
<protein>
    <submittedName>
        <fullName evidence="6">Putative leucine-rich repeat-containing protein</fullName>
    </submittedName>
</protein>
<name>A0A0M9VSR3_ESCWE</name>
<feature type="region of interest" description="Disordered" evidence="5">
    <location>
        <begin position="98"/>
        <end position="225"/>
    </location>
</feature>
<dbReference type="Proteomes" id="UP000053831">
    <property type="component" value="Unassembled WGS sequence"/>
</dbReference>
<evidence type="ECO:0000313" key="7">
    <source>
        <dbReference type="Proteomes" id="UP000053831"/>
    </source>
</evidence>
<feature type="compositionally biased region" description="Polar residues" evidence="5">
    <location>
        <begin position="512"/>
        <end position="532"/>
    </location>
</feature>
<dbReference type="STRING" id="150374.A0A0M9VSR3"/>
<dbReference type="PANTHER" id="PTHR15454:SF69">
    <property type="entry name" value="SERINE_THREONINE-PROTEIN KINASE 11-INTERACTING PROTEIN"/>
    <property type="match status" value="1"/>
</dbReference>
<dbReference type="InterPro" id="IPR032675">
    <property type="entry name" value="LRR_dom_sf"/>
</dbReference>
<feature type="compositionally biased region" description="Low complexity" evidence="5">
    <location>
        <begin position="215"/>
        <end position="225"/>
    </location>
</feature>
<feature type="region of interest" description="Disordered" evidence="5">
    <location>
        <begin position="466"/>
        <end position="535"/>
    </location>
</feature>
<sequence>MKYLFSAFTKIPCLRLAPDWRARLIRGFEEFPFDSAVPLYIFKNVQALEVSSIDFRQFFGWDRMADQLRSLTLKNASIEDPADILIDIVLDDMDKRRRRTSKVQASPTIPWGEGPRKSPSMSHRELSRSMSAPGSPEPRRTMVELNIGSLTPSEPAVEDGNTSDDSRHTIKGTDTDEGPQSPPNGTRPRSNSPHRPTSSRNHAGHPRTHHRIRRSGSASSNSSLSDSWYYHHSRGSSANLLSTGTLPASKWRFLRHLSLADNSMTSISPNGLAHLSNTLCSLDLSANHFDQIPESLGLLTALRALNLSHCMISSLNSLARSPLPAITALNLRANRLTSLVGVEKLFPLERLDLRDNQIRDPMEIARLTGIPNIREIWVDGNPFTRTHKEYRVTIFTLFRNTPGYTDDIIIDGAGPTYSEKRLLTDRAPIPDAVPVVTLKSVEMHGVHVNKSAAGYYQSREPALLRKDRPVPKAVASESNAASGRSRGIHKRRIVDIANSSVVEEKRDMSPADSETSDSLASDASYRISQQPETELLPPLMLAESRGGALPQKPRSQPAVNVDHSELYDTVGSPGRWPETQDWDNNGEIYRRKIQALRERVGSGYLSVLGEEGWENSNTFDSTNIPQATSFRAAHATTHRLPPIQAIHNS</sequence>
<dbReference type="EMBL" id="LGSR01000022">
    <property type="protein sequence ID" value="KOS17993.1"/>
    <property type="molecule type" value="Genomic_DNA"/>
</dbReference>
<keyword evidence="7" id="KW-1185">Reference proteome</keyword>
<keyword evidence="3" id="KW-0433">Leucine-rich repeat</keyword>